<dbReference type="Gene3D" id="3.30.2310.20">
    <property type="entry name" value="RelE-like"/>
    <property type="match status" value="1"/>
</dbReference>
<comment type="caution">
    <text evidence="2">The sequence shown here is derived from an EMBL/GenBank/DDBJ whole genome shotgun (WGS) entry which is preliminary data.</text>
</comment>
<gene>
    <name evidence="2" type="ORF">E0493_22300</name>
</gene>
<organism evidence="2 3">
    <name type="scientific">Teichococcus coralli</name>
    <dbReference type="NCBI Taxonomy" id="2545983"/>
    <lineage>
        <taxon>Bacteria</taxon>
        <taxon>Pseudomonadati</taxon>
        <taxon>Pseudomonadota</taxon>
        <taxon>Alphaproteobacteria</taxon>
        <taxon>Acetobacterales</taxon>
        <taxon>Roseomonadaceae</taxon>
        <taxon>Roseomonas</taxon>
    </lineage>
</organism>
<dbReference type="AlphaFoldDB" id="A0A845BJ45"/>
<proteinExistence type="predicted"/>
<keyword evidence="3" id="KW-1185">Reference proteome</keyword>
<reference evidence="2 3" key="1">
    <citation type="submission" date="2019-03" db="EMBL/GenBank/DDBJ databases">
        <title>Roseomonas sp. a novel Roseomonas species isolated from Sea whip Gorgonian.</title>
        <authorList>
            <person name="Li F."/>
            <person name="Pan X."/>
            <person name="Huang S."/>
            <person name="Li Z."/>
            <person name="Meng B."/>
        </authorList>
    </citation>
    <scope>NUCLEOTIDE SEQUENCE [LARGE SCALE GENOMIC DNA]</scope>
    <source>
        <strain evidence="2 3">M0104</strain>
    </source>
</reference>
<accession>A0A845BJ45</accession>
<dbReference type="InterPro" id="IPR052747">
    <property type="entry name" value="TA_system_RelE_toxin"/>
</dbReference>
<dbReference type="InterPro" id="IPR007712">
    <property type="entry name" value="RelE/ParE_toxin"/>
</dbReference>
<protein>
    <submittedName>
        <fullName evidence="2">Type II toxin-antitoxin system RelE/ParE family toxin</fullName>
    </submittedName>
</protein>
<sequence length="90" mass="10276">MANSLPVTLILPRSAVKEFLAVPKREREQLKARLEAIAANPEALHPNVQTMRGEPAGRFRVRQGDWRAIFTVVEGDVFVIRIAHRREVYD</sequence>
<dbReference type="PANTHER" id="PTHR38813:SF1">
    <property type="entry name" value="TOXIN RELE1-RELATED"/>
    <property type="match status" value="1"/>
</dbReference>
<dbReference type="SUPFAM" id="SSF143011">
    <property type="entry name" value="RelE-like"/>
    <property type="match status" value="1"/>
</dbReference>
<dbReference type="EMBL" id="SNVJ01000042">
    <property type="protein sequence ID" value="MXP66080.1"/>
    <property type="molecule type" value="Genomic_DNA"/>
</dbReference>
<name>A0A845BJ45_9PROT</name>
<keyword evidence="1" id="KW-1277">Toxin-antitoxin system</keyword>
<evidence type="ECO:0000313" key="3">
    <source>
        <dbReference type="Proteomes" id="UP000460715"/>
    </source>
</evidence>
<evidence type="ECO:0000313" key="2">
    <source>
        <dbReference type="EMBL" id="MXP66080.1"/>
    </source>
</evidence>
<dbReference type="PANTHER" id="PTHR38813">
    <property type="match status" value="1"/>
</dbReference>
<dbReference type="Pfam" id="PF05016">
    <property type="entry name" value="ParE_toxin"/>
    <property type="match status" value="1"/>
</dbReference>
<evidence type="ECO:0000256" key="1">
    <source>
        <dbReference type="ARBA" id="ARBA00022649"/>
    </source>
</evidence>
<dbReference type="Proteomes" id="UP000460715">
    <property type="component" value="Unassembled WGS sequence"/>
</dbReference>
<dbReference type="InterPro" id="IPR035093">
    <property type="entry name" value="RelE/ParE_toxin_dom_sf"/>
</dbReference>